<proteinExistence type="predicted"/>
<reference evidence="1" key="2">
    <citation type="journal article" date="2021" name="PeerJ">
        <title>Extensive microbial diversity within the chicken gut microbiome revealed by metagenomics and culture.</title>
        <authorList>
            <person name="Gilroy R."/>
            <person name="Ravi A."/>
            <person name="Getino M."/>
            <person name="Pursley I."/>
            <person name="Horton D.L."/>
            <person name="Alikhan N.F."/>
            <person name="Baker D."/>
            <person name="Gharbi K."/>
            <person name="Hall N."/>
            <person name="Watson M."/>
            <person name="Adriaenssens E.M."/>
            <person name="Foster-Nyarko E."/>
            <person name="Jarju S."/>
            <person name="Secka A."/>
            <person name="Antonio M."/>
            <person name="Oren A."/>
            <person name="Chaudhuri R.R."/>
            <person name="La Ragione R."/>
            <person name="Hildebrand F."/>
            <person name="Pallen M.J."/>
        </authorList>
    </citation>
    <scope>NUCLEOTIDE SEQUENCE</scope>
    <source>
        <strain evidence="1">ChiSxjej1B13-7958</strain>
    </source>
</reference>
<dbReference type="GO" id="GO:0016301">
    <property type="term" value="F:kinase activity"/>
    <property type="evidence" value="ECO:0007669"/>
    <property type="project" value="UniProtKB-KW"/>
</dbReference>
<gene>
    <name evidence="1" type="ORF">IAB89_02445</name>
</gene>
<keyword evidence="1" id="KW-0808">Transferase</keyword>
<dbReference type="SUPFAM" id="SSF52540">
    <property type="entry name" value="P-loop containing nucleoside triphosphate hydrolases"/>
    <property type="match status" value="1"/>
</dbReference>
<sequence>MKKFVITIAREYGSGGKSIGKLLAKELGVSFYSREILRLASEKSGINESLFANADEKLKSTLLFRTARGAYKGELIPPDSDDYVSNINLFNFQARVIQELAEKESCVIVGRCADYILKDVENVLRIYVHAPFDYCVARAQEVHPALSEDEVKKLIRKTDKHRADYYQYFTGRNWKDADNYDLCLNSSQFGWNNSTGWEKCVALVKAYLDIMLS</sequence>
<evidence type="ECO:0000313" key="1">
    <source>
        <dbReference type="EMBL" id="HIR46508.1"/>
    </source>
</evidence>
<reference evidence="1" key="1">
    <citation type="submission" date="2020-10" db="EMBL/GenBank/DDBJ databases">
        <authorList>
            <person name="Gilroy R."/>
        </authorList>
    </citation>
    <scope>NUCLEOTIDE SEQUENCE</scope>
    <source>
        <strain evidence="1">ChiSxjej1B13-7958</strain>
    </source>
</reference>
<dbReference type="Proteomes" id="UP000824242">
    <property type="component" value="Unassembled WGS sequence"/>
</dbReference>
<accession>A0A9D1AN53</accession>
<evidence type="ECO:0000313" key="2">
    <source>
        <dbReference type="Proteomes" id="UP000824242"/>
    </source>
</evidence>
<name>A0A9D1AN53_9FIRM</name>
<dbReference type="AlphaFoldDB" id="A0A9D1AN53"/>
<dbReference type="EMBL" id="DVGZ01000026">
    <property type="protein sequence ID" value="HIR46508.1"/>
    <property type="molecule type" value="Genomic_DNA"/>
</dbReference>
<protein>
    <submittedName>
        <fullName evidence="1">Cytidylate kinase-like family protein</fullName>
    </submittedName>
</protein>
<dbReference type="InterPro" id="IPR027417">
    <property type="entry name" value="P-loop_NTPase"/>
</dbReference>
<comment type="caution">
    <text evidence="1">The sequence shown here is derived from an EMBL/GenBank/DDBJ whole genome shotgun (WGS) entry which is preliminary data.</text>
</comment>
<dbReference type="Pfam" id="PF13189">
    <property type="entry name" value="Cytidylate_kin2"/>
    <property type="match status" value="1"/>
</dbReference>
<organism evidence="1 2">
    <name type="scientific">Candidatus Caccousia avicola</name>
    <dbReference type="NCBI Taxonomy" id="2840721"/>
    <lineage>
        <taxon>Bacteria</taxon>
        <taxon>Bacillati</taxon>
        <taxon>Bacillota</taxon>
        <taxon>Clostridia</taxon>
        <taxon>Eubacteriales</taxon>
        <taxon>Oscillospiraceae</taxon>
        <taxon>Oscillospiraceae incertae sedis</taxon>
        <taxon>Candidatus Caccousia</taxon>
    </lineage>
</organism>
<keyword evidence="1" id="KW-0418">Kinase</keyword>
<dbReference type="Gene3D" id="3.40.50.300">
    <property type="entry name" value="P-loop containing nucleotide triphosphate hydrolases"/>
    <property type="match status" value="1"/>
</dbReference>